<feature type="domain" description="Endoribonuclease L-PSP/chorismate mutase-like" evidence="1">
    <location>
        <begin position="17"/>
        <end position="150"/>
    </location>
</feature>
<sequence length="172" mass="17875">MSPPLPQTVKGDTAVERLANLGLELPLVAANAYYVDHNTVGESIHISGQLPFRNGKLLGQGIVGRDVDLETGKELARHAALNCLAAAVQAVGDLDKVRVVQMLVFVASLPDFGLQSKVAEGASELLIEVLGENGRHSRTAIGVAGLPLNTPVEIQMICAAASQGPTCSSESG</sequence>
<dbReference type="CDD" id="cd02199">
    <property type="entry name" value="YjgF_YER057c_UK114_like_1"/>
    <property type="match status" value="1"/>
</dbReference>
<comment type="caution">
    <text evidence="2">The sequence shown here is derived from an EMBL/GenBank/DDBJ whole genome shotgun (WGS) entry which is preliminary data.</text>
</comment>
<dbReference type="Gene3D" id="3.30.1330.40">
    <property type="entry name" value="RutC-like"/>
    <property type="match status" value="1"/>
</dbReference>
<dbReference type="PANTHER" id="PTHR43760">
    <property type="entry name" value="ENDORIBONUCLEASE-RELATED"/>
    <property type="match status" value="1"/>
</dbReference>
<dbReference type="EMBL" id="VNFK01000004">
    <property type="protein sequence ID" value="TVU64721.1"/>
    <property type="molecule type" value="Genomic_DNA"/>
</dbReference>
<dbReference type="AlphaFoldDB" id="A0A558H6L9"/>
<organism evidence="2 3">
    <name type="scientific">Paenarthrobacter nitroguajacolicus</name>
    <name type="common">Arthrobacter nitroguajacolicus</name>
    <dbReference type="NCBI Taxonomy" id="211146"/>
    <lineage>
        <taxon>Bacteria</taxon>
        <taxon>Bacillati</taxon>
        <taxon>Actinomycetota</taxon>
        <taxon>Actinomycetes</taxon>
        <taxon>Micrococcales</taxon>
        <taxon>Micrococcaceae</taxon>
        <taxon>Paenarthrobacter</taxon>
    </lineage>
</organism>
<dbReference type="GeneID" id="79882705"/>
<dbReference type="OrthoDB" id="4548938at2"/>
<gene>
    <name evidence="2" type="ORF">FQP90_06550</name>
</gene>
<evidence type="ECO:0000259" key="1">
    <source>
        <dbReference type="Pfam" id="PF14588"/>
    </source>
</evidence>
<protein>
    <submittedName>
        <fullName evidence="2">RidA family protein</fullName>
    </submittedName>
</protein>
<dbReference type="PANTHER" id="PTHR43760:SF1">
    <property type="entry name" value="ENDORIBONUCLEASE L-PSP_CHORISMATE MUTASE-LIKE DOMAIN-CONTAINING PROTEIN"/>
    <property type="match status" value="1"/>
</dbReference>
<name>A0A558H6L9_PAENT</name>
<dbReference type="Proteomes" id="UP000316500">
    <property type="component" value="Unassembled WGS sequence"/>
</dbReference>
<evidence type="ECO:0000313" key="3">
    <source>
        <dbReference type="Proteomes" id="UP000316500"/>
    </source>
</evidence>
<reference evidence="2 3" key="1">
    <citation type="submission" date="2019-07" db="EMBL/GenBank/DDBJ databases">
        <title>Diversity of Bacteria from Kongsfjorden, Arctic.</title>
        <authorList>
            <person name="Yu Y."/>
        </authorList>
    </citation>
    <scope>NUCLEOTIDE SEQUENCE [LARGE SCALE GENOMIC DNA]</scope>
    <source>
        <strain evidence="2 3">SM1928</strain>
    </source>
</reference>
<proteinExistence type="predicted"/>
<accession>A0A558H6L9</accession>
<evidence type="ECO:0000313" key="2">
    <source>
        <dbReference type="EMBL" id="TVU64721.1"/>
    </source>
</evidence>
<dbReference type="SUPFAM" id="SSF55298">
    <property type="entry name" value="YjgF-like"/>
    <property type="match status" value="1"/>
</dbReference>
<dbReference type="InterPro" id="IPR035959">
    <property type="entry name" value="RutC-like_sf"/>
</dbReference>
<dbReference type="InterPro" id="IPR013813">
    <property type="entry name" value="Endoribo_LPSP/chorism_mut-like"/>
</dbReference>
<dbReference type="Pfam" id="PF14588">
    <property type="entry name" value="YjgF_endoribonc"/>
    <property type="match status" value="1"/>
</dbReference>
<dbReference type="RefSeq" id="WP_144648881.1">
    <property type="nucleotide sequence ID" value="NZ_VNFK01000004.1"/>
</dbReference>